<dbReference type="PANTHER" id="PTHR16212">
    <property type="entry name" value="FOCADHESIN FAMILY MEMBER"/>
    <property type="match status" value="1"/>
</dbReference>
<keyword evidence="4" id="KW-1185">Reference proteome</keyword>
<proteinExistence type="predicted"/>
<dbReference type="InterPro" id="IPR045163">
    <property type="entry name" value="Focadhesin/RST1"/>
</dbReference>
<evidence type="ECO:0000313" key="3">
    <source>
        <dbReference type="EMBL" id="MED6285338.1"/>
    </source>
</evidence>
<evidence type="ECO:0000313" key="4">
    <source>
        <dbReference type="Proteomes" id="UP001352852"/>
    </source>
</evidence>
<reference evidence="3 4" key="1">
    <citation type="submission" date="2021-06" db="EMBL/GenBank/DDBJ databases">
        <authorList>
            <person name="Palmer J.M."/>
        </authorList>
    </citation>
    <scope>NUCLEOTIDE SEQUENCE [LARGE SCALE GENOMIC DNA]</scope>
    <source>
        <strain evidence="3 4">CL_MEX2019</strain>
        <tissue evidence="3">Muscle</tissue>
    </source>
</reference>
<dbReference type="EMBL" id="JAHUTJ010052918">
    <property type="protein sequence ID" value="MED6285338.1"/>
    <property type="molecule type" value="Genomic_DNA"/>
</dbReference>
<sequence>MLAAIILTLKQCNRPDLATPAALSLQGLQELCRAEVVDMISTWRSLGAELTCDSRPLMIKAIAELLSLVPQLAVKSEEYEKLKDEVVSFLWSYATSQDPEVSCCGYKALAAFPETVHTILHLPEAARPVVKVSESEDGGEEKEEGEEQEEKDLSIPGPSYMKLMALTSISVLS</sequence>
<comment type="caution">
    <text evidence="3">The sequence shown here is derived from an EMBL/GenBank/DDBJ whole genome shotgun (WGS) entry which is preliminary data.</text>
</comment>
<evidence type="ECO:0000256" key="1">
    <source>
        <dbReference type="SAM" id="MobiDB-lite"/>
    </source>
</evidence>
<gene>
    <name evidence="3" type="ORF">CHARACLAT_028265</name>
</gene>
<feature type="domain" description="DUF3730" evidence="2">
    <location>
        <begin position="1"/>
        <end position="109"/>
    </location>
</feature>
<protein>
    <recommendedName>
        <fullName evidence="2">DUF3730 domain-containing protein</fullName>
    </recommendedName>
</protein>
<feature type="non-terminal residue" evidence="3">
    <location>
        <position position="173"/>
    </location>
</feature>
<feature type="compositionally biased region" description="Acidic residues" evidence="1">
    <location>
        <begin position="135"/>
        <end position="150"/>
    </location>
</feature>
<evidence type="ECO:0000259" key="2">
    <source>
        <dbReference type="Pfam" id="PF12530"/>
    </source>
</evidence>
<accession>A0ABU7EDJ9</accession>
<name>A0ABU7EDJ9_9TELE</name>
<feature type="region of interest" description="Disordered" evidence="1">
    <location>
        <begin position="130"/>
        <end position="158"/>
    </location>
</feature>
<dbReference type="Proteomes" id="UP001352852">
    <property type="component" value="Unassembled WGS sequence"/>
</dbReference>
<dbReference type="PANTHER" id="PTHR16212:SF4">
    <property type="entry name" value="FOCADHESIN"/>
    <property type="match status" value="1"/>
</dbReference>
<organism evidence="3 4">
    <name type="scientific">Characodon lateralis</name>
    <dbReference type="NCBI Taxonomy" id="208331"/>
    <lineage>
        <taxon>Eukaryota</taxon>
        <taxon>Metazoa</taxon>
        <taxon>Chordata</taxon>
        <taxon>Craniata</taxon>
        <taxon>Vertebrata</taxon>
        <taxon>Euteleostomi</taxon>
        <taxon>Actinopterygii</taxon>
        <taxon>Neopterygii</taxon>
        <taxon>Teleostei</taxon>
        <taxon>Neoteleostei</taxon>
        <taxon>Acanthomorphata</taxon>
        <taxon>Ovalentaria</taxon>
        <taxon>Atherinomorphae</taxon>
        <taxon>Cyprinodontiformes</taxon>
        <taxon>Goodeidae</taxon>
        <taxon>Characodon</taxon>
    </lineage>
</organism>
<dbReference type="InterPro" id="IPR022542">
    <property type="entry name" value="FOCAD/RST1_DUF3730"/>
</dbReference>
<dbReference type="Pfam" id="PF12530">
    <property type="entry name" value="DUF3730"/>
    <property type="match status" value="1"/>
</dbReference>